<feature type="transmembrane region" description="Helical" evidence="2">
    <location>
        <begin position="55"/>
        <end position="78"/>
    </location>
</feature>
<protein>
    <recommendedName>
        <fullName evidence="3">Rhodopsin domain-containing protein</fullName>
    </recommendedName>
</protein>
<feature type="transmembrane region" description="Helical" evidence="2">
    <location>
        <begin position="155"/>
        <end position="174"/>
    </location>
</feature>
<sequence>MDSPNASENRLFIISDEDHRGIILVVSIICCIYVPMVLTLRGIVTRRDLGWDDWFAIAASLTGVLEYVLVFVSVSHGLGRSYLEVSESDARSIGNLTIGTNVLFFLTLAFTKISVVALCRRLFSLSMKKHLLIGYNTSFCSSMTGRWTAVAAVDAVTEVGIFILAIAVVMPLQMKLHRKISVIWSFAPRLLLIILIGLHVGAIHDAVDSGTPGVDLSTPTVYQQVQLVTAIVTSALPALHRWLRKFSTSMGGTWMQTSMSNGYTAGSGENPRSKKDIPLTSLNRSQISRNGGGGTMNDERGDEIHDMRQPVTFRPDHAYNNTSAYRSHSRSNDTDGRSGSQESVNSEARIIRKDVDWHVRYERMADGVGPDGHPMAISTGPHHTDGQNL</sequence>
<accession>A0A438N9Z8</accession>
<feature type="transmembrane region" description="Helical" evidence="2">
    <location>
        <begin position="98"/>
        <end position="119"/>
    </location>
</feature>
<feature type="region of interest" description="Disordered" evidence="1">
    <location>
        <begin position="261"/>
        <end position="349"/>
    </location>
</feature>
<feature type="compositionally biased region" description="Polar residues" evidence="1">
    <location>
        <begin position="337"/>
        <end position="346"/>
    </location>
</feature>
<feature type="domain" description="Rhodopsin" evidence="3">
    <location>
        <begin position="43"/>
        <end position="126"/>
    </location>
</feature>
<dbReference type="OrthoDB" id="3918601at2759"/>
<feature type="region of interest" description="Disordered" evidence="1">
    <location>
        <begin position="366"/>
        <end position="389"/>
    </location>
</feature>
<dbReference type="EMBL" id="NAJM01000011">
    <property type="protein sequence ID" value="RVX72594.1"/>
    <property type="molecule type" value="Genomic_DNA"/>
</dbReference>
<keyword evidence="2" id="KW-0812">Transmembrane</keyword>
<name>A0A438N9Z8_EXOME</name>
<evidence type="ECO:0000256" key="1">
    <source>
        <dbReference type="SAM" id="MobiDB-lite"/>
    </source>
</evidence>
<evidence type="ECO:0000313" key="4">
    <source>
        <dbReference type="EMBL" id="RVX72594.1"/>
    </source>
</evidence>
<feature type="transmembrane region" description="Helical" evidence="2">
    <location>
        <begin position="20"/>
        <end position="43"/>
    </location>
</feature>
<reference evidence="4 5" key="1">
    <citation type="submission" date="2017-03" db="EMBL/GenBank/DDBJ databases">
        <title>Genomes of endolithic fungi from Antarctica.</title>
        <authorList>
            <person name="Coleine C."/>
            <person name="Masonjones S."/>
            <person name="Stajich J.E."/>
        </authorList>
    </citation>
    <scope>NUCLEOTIDE SEQUENCE [LARGE SCALE GENOMIC DNA]</scope>
    <source>
        <strain evidence="4 5">CCFEE 6314</strain>
    </source>
</reference>
<keyword evidence="2" id="KW-1133">Transmembrane helix</keyword>
<dbReference type="VEuPathDB" id="FungiDB:PV10_03484"/>
<organism evidence="4 5">
    <name type="scientific">Exophiala mesophila</name>
    <name type="common">Black yeast-like fungus</name>
    <dbReference type="NCBI Taxonomy" id="212818"/>
    <lineage>
        <taxon>Eukaryota</taxon>
        <taxon>Fungi</taxon>
        <taxon>Dikarya</taxon>
        <taxon>Ascomycota</taxon>
        <taxon>Pezizomycotina</taxon>
        <taxon>Eurotiomycetes</taxon>
        <taxon>Chaetothyriomycetidae</taxon>
        <taxon>Chaetothyriales</taxon>
        <taxon>Herpotrichiellaceae</taxon>
        <taxon>Exophiala</taxon>
    </lineage>
</organism>
<dbReference type="PANTHER" id="PTHR39614">
    <property type="entry name" value="INTEGRAL MEMBRANE PROTEIN"/>
    <property type="match status" value="1"/>
</dbReference>
<keyword evidence="2" id="KW-0472">Membrane</keyword>
<feature type="domain" description="Rhodopsin" evidence="3">
    <location>
        <begin position="139"/>
        <end position="244"/>
    </location>
</feature>
<evidence type="ECO:0000256" key="2">
    <source>
        <dbReference type="SAM" id="Phobius"/>
    </source>
</evidence>
<dbReference type="Pfam" id="PF20684">
    <property type="entry name" value="Fung_rhodopsin"/>
    <property type="match status" value="2"/>
</dbReference>
<evidence type="ECO:0000259" key="3">
    <source>
        <dbReference type="Pfam" id="PF20684"/>
    </source>
</evidence>
<comment type="caution">
    <text evidence="4">The sequence shown here is derived from an EMBL/GenBank/DDBJ whole genome shotgun (WGS) entry which is preliminary data.</text>
</comment>
<feature type="transmembrane region" description="Helical" evidence="2">
    <location>
        <begin position="224"/>
        <end position="243"/>
    </location>
</feature>
<dbReference type="PANTHER" id="PTHR39614:SF2">
    <property type="entry name" value="INTEGRAL MEMBRANE PROTEIN"/>
    <property type="match status" value="1"/>
</dbReference>
<feature type="compositionally biased region" description="Basic and acidic residues" evidence="1">
    <location>
        <begin position="297"/>
        <end position="308"/>
    </location>
</feature>
<feature type="compositionally biased region" description="Polar residues" evidence="1">
    <location>
        <begin position="280"/>
        <end position="289"/>
    </location>
</feature>
<dbReference type="Proteomes" id="UP000288859">
    <property type="component" value="Unassembled WGS sequence"/>
</dbReference>
<feature type="transmembrane region" description="Helical" evidence="2">
    <location>
        <begin position="186"/>
        <end position="204"/>
    </location>
</feature>
<dbReference type="InterPro" id="IPR049326">
    <property type="entry name" value="Rhodopsin_dom_fungi"/>
</dbReference>
<dbReference type="AlphaFoldDB" id="A0A438N9Z8"/>
<gene>
    <name evidence="4" type="ORF">B0A52_03990</name>
</gene>
<evidence type="ECO:0000313" key="5">
    <source>
        <dbReference type="Proteomes" id="UP000288859"/>
    </source>
</evidence>
<proteinExistence type="predicted"/>